<dbReference type="EMBL" id="WWEN01000002">
    <property type="protein sequence ID" value="MYM54651.1"/>
    <property type="molecule type" value="Genomic_DNA"/>
</dbReference>
<dbReference type="Proteomes" id="UP000479043">
    <property type="component" value="Unassembled WGS sequence"/>
</dbReference>
<proteinExistence type="predicted"/>
<dbReference type="RefSeq" id="WP_160972331.1">
    <property type="nucleotide sequence ID" value="NZ_WWEN01000002.1"/>
</dbReference>
<reference evidence="2 3" key="1">
    <citation type="submission" date="2020-01" db="EMBL/GenBank/DDBJ databases">
        <authorList>
            <person name="Chen S."/>
        </authorList>
    </citation>
    <scope>NUCLEOTIDE SEQUENCE [LARGE SCALE GENOMIC DNA]</scope>
    <source>
        <strain evidence="2 3">GS-10</strain>
    </source>
</reference>
<gene>
    <name evidence="2" type="ORF">GR167_04995</name>
</gene>
<name>A0A6L8LEZ8_9RHOB</name>
<protein>
    <submittedName>
        <fullName evidence="2">Uncharacterized protein</fullName>
    </submittedName>
</protein>
<dbReference type="AlphaFoldDB" id="A0A6L8LEZ8"/>
<evidence type="ECO:0000313" key="3">
    <source>
        <dbReference type="Proteomes" id="UP000479043"/>
    </source>
</evidence>
<comment type="caution">
    <text evidence="2">The sequence shown here is derived from an EMBL/GenBank/DDBJ whole genome shotgun (WGS) entry which is preliminary data.</text>
</comment>
<evidence type="ECO:0000256" key="1">
    <source>
        <dbReference type="SAM" id="Coils"/>
    </source>
</evidence>
<sequence length="71" mass="8225">MSEQKFLDLIEKLEAEIEAADESAHKEMQAQLHATVEQMKAKGFKVPQRLQQLDYDLEDEAVEDMFDNMPV</sequence>
<feature type="coiled-coil region" evidence="1">
    <location>
        <begin position="3"/>
        <end position="30"/>
    </location>
</feature>
<accession>A0A6L8LEZ8</accession>
<evidence type="ECO:0000313" key="2">
    <source>
        <dbReference type="EMBL" id="MYM54651.1"/>
    </source>
</evidence>
<keyword evidence="3" id="KW-1185">Reference proteome</keyword>
<keyword evidence="1" id="KW-0175">Coiled coil</keyword>
<organism evidence="2 3">
    <name type="scientific">Thalassovita mangrovi</name>
    <dbReference type="NCBI Taxonomy" id="2692236"/>
    <lineage>
        <taxon>Bacteria</taxon>
        <taxon>Pseudomonadati</taxon>
        <taxon>Pseudomonadota</taxon>
        <taxon>Alphaproteobacteria</taxon>
        <taxon>Rhodobacterales</taxon>
        <taxon>Roseobacteraceae</taxon>
        <taxon>Thalassovita</taxon>
    </lineage>
</organism>